<sequence>MKDLIINTINERMDEFFKLSSWLYEHPELGEKEFEAAALLSGFFEAEGFEVLRGIYGFETAFQASCGGQKEGPHIALFCEYDALPQIGHGCGHNLISAMSVGAAVGLKKILEKIGGTITVFGTPAEETNGIKGILAEKGAFEGMTAAMMAHPNVITEESGESLALTALKFEFFGKAAHAAAMPEKGINALDAVILLFNGVNALRQHVPSDVRIHGIITDGGVAPNIVPDYGAARFYLRSKDKDTLASVIEKVKRCAEGAEAMTGASCRISRFENTYDNLRTNRSLSGLFTANLKALGEKEIHKASEGIGSIDIGNVSHVVPVIHPWIGVGKGELVIHTKEFADCTVTEQGRETLFKGACALAMTAYDVITSEEEQKRIREEFMRSETSE</sequence>
<keyword evidence="2" id="KW-1185">Reference proteome</keyword>
<evidence type="ECO:0000313" key="1">
    <source>
        <dbReference type="EMBL" id="QOX64744.1"/>
    </source>
</evidence>
<proteinExistence type="predicted"/>
<name>A0ACD1AEC3_9FIRM</name>
<accession>A0ACD1AEC3</accession>
<evidence type="ECO:0000313" key="2">
    <source>
        <dbReference type="Proteomes" id="UP000594014"/>
    </source>
</evidence>
<gene>
    <name evidence="1" type="ORF">FRZ06_16025</name>
</gene>
<organism evidence="1 2">
    <name type="scientific">Anoxybacterium hadale</name>
    <dbReference type="NCBI Taxonomy" id="3408580"/>
    <lineage>
        <taxon>Bacteria</taxon>
        <taxon>Bacillati</taxon>
        <taxon>Bacillota</taxon>
        <taxon>Clostridia</taxon>
        <taxon>Peptostreptococcales</taxon>
        <taxon>Anaerovoracaceae</taxon>
        <taxon>Anoxybacterium</taxon>
    </lineage>
</organism>
<reference evidence="1" key="1">
    <citation type="submission" date="2019-08" db="EMBL/GenBank/DDBJ databases">
        <title>Genome sequence of Clostridiales bacterium MT110.</title>
        <authorList>
            <person name="Cao J."/>
        </authorList>
    </citation>
    <scope>NUCLEOTIDE SEQUENCE</scope>
    <source>
        <strain evidence="1">MT110</strain>
    </source>
</reference>
<dbReference type="Proteomes" id="UP000594014">
    <property type="component" value="Chromosome"/>
</dbReference>
<protein>
    <submittedName>
        <fullName evidence="1">M20 family metallopeptidase</fullName>
    </submittedName>
</protein>
<dbReference type="EMBL" id="CP042469">
    <property type="protein sequence ID" value="QOX64744.1"/>
    <property type="molecule type" value="Genomic_DNA"/>
</dbReference>